<gene>
    <name evidence="1" type="ORF">CCYN2B_60001</name>
</gene>
<keyword evidence="2" id="KW-1185">Reference proteome</keyword>
<proteinExistence type="predicted"/>
<accession>A0A0B7HNC5</accession>
<evidence type="ECO:0000313" key="2">
    <source>
        <dbReference type="Proteomes" id="UP000038055"/>
    </source>
</evidence>
<organism evidence="1 2">
    <name type="scientific">Capnocytophaga cynodegmi</name>
    <dbReference type="NCBI Taxonomy" id="28189"/>
    <lineage>
        <taxon>Bacteria</taxon>
        <taxon>Pseudomonadati</taxon>
        <taxon>Bacteroidota</taxon>
        <taxon>Flavobacteriia</taxon>
        <taxon>Flavobacteriales</taxon>
        <taxon>Flavobacteriaceae</taxon>
        <taxon>Capnocytophaga</taxon>
    </lineage>
</organism>
<name>A0A0B7HNC5_9FLAO</name>
<dbReference type="EMBL" id="CDOD01000056">
    <property type="protein sequence ID" value="CEN39008.1"/>
    <property type="molecule type" value="Genomic_DNA"/>
</dbReference>
<reference evidence="2" key="1">
    <citation type="submission" date="2015-01" db="EMBL/GenBank/DDBJ databases">
        <authorList>
            <person name="MANFREDI Pablo"/>
        </authorList>
    </citation>
    <scope>NUCLEOTIDE SEQUENCE [LARGE SCALE GENOMIC DNA]</scope>
    <source>
        <strain evidence="2">Ccyn2B</strain>
    </source>
</reference>
<dbReference type="Proteomes" id="UP000038055">
    <property type="component" value="Unassembled WGS sequence"/>
</dbReference>
<protein>
    <submittedName>
        <fullName evidence="1">Uncharacterized protein</fullName>
    </submittedName>
</protein>
<evidence type="ECO:0000313" key="1">
    <source>
        <dbReference type="EMBL" id="CEN39008.1"/>
    </source>
</evidence>
<sequence>MVSYGKGMKESDSFKVLDVVYLKNGGVIKGEIIEQVPNISIKIQTKDGNVFVYEMDEISKISKEKVN</sequence>
<dbReference type="AlphaFoldDB" id="A0A0B7HNC5"/>